<evidence type="ECO:0000313" key="7">
    <source>
        <dbReference type="EMBL" id="SMX32192.1"/>
    </source>
</evidence>
<dbReference type="Proteomes" id="UP000207598">
    <property type="component" value="Unassembled WGS sequence"/>
</dbReference>
<dbReference type="InterPro" id="IPR005648">
    <property type="entry name" value="FlgD"/>
</dbReference>
<evidence type="ECO:0000256" key="3">
    <source>
        <dbReference type="ARBA" id="ARBA00022795"/>
    </source>
</evidence>
<dbReference type="Pfam" id="PF03963">
    <property type="entry name" value="FlgD"/>
    <property type="match status" value="1"/>
</dbReference>
<evidence type="ECO:0000256" key="5">
    <source>
        <dbReference type="RuleBase" id="RU362076"/>
    </source>
</evidence>
<reference evidence="7 8" key="1">
    <citation type="submission" date="2017-05" db="EMBL/GenBank/DDBJ databases">
        <authorList>
            <person name="Song R."/>
            <person name="Chenine A.L."/>
            <person name="Ruprecht R.M."/>
        </authorList>
    </citation>
    <scope>NUCLEOTIDE SEQUENCE [LARGE SCALE GENOMIC DNA]</scope>
    <source>
        <strain evidence="7 8">CECT 8898</strain>
    </source>
</reference>
<dbReference type="Pfam" id="PF13860">
    <property type="entry name" value="FlgD_ig"/>
    <property type="match status" value="1"/>
</dbReference>
<protein>
    <recommendedName>
        <fullName evidence="2 5">Basal-body rod modification protein FlgD</fullName>
    </recommendedName>
</protein>
<dbReference type="EMBL" id="FXYF01000001">
    <property type="protein sequence ID" value="SMX32192.1"/>
    <property type="molecule type" value="Genomic_DNA"/>
</dbReference>
<dbReference type="OrthoDB" id="9785233at2"/>
<evidence type="ECO:0000256" key="1">
    <source>
        <dbReference type="ARBA" id="ARBA00010577"/>
    </source>
</evidence>
<accession>A0A238JQR8</accession>
<dbReference type="GO" id="GO:0044781">
    <property type="term" value="P:bacterial-type flagellum organization"/>
    <property type="evidence" value="ECO:0007669"/>
    <property type="project" value="UniProtKB-UniRule"/>
</dbReference>
<dbReference type="RefSeq" id="WP_094019076.1">
    <property type="nucleotide sequence ID" value="NZ_FXYF01000001.1"/>
</dbReference>
<keyword evidence="8" id="KW-1185">Reference proteome</keyword>
<sequence length="231" mass="24771">MADIASPPPLYGNTPTASVASRLTAEEAKDSKAVLSSDFDTFLKMLTVQVQNQDPLNPVDSTDYATQLATFSSVEQQVLTNDLLREVNASLSGSMLQELSSWIGMEALVRAPAHFSGSPVAIRPDYATGADAATLLVRDAQGVVVQSFDLAPGQEEVLWAGVDDTGELMPTGSYRFEVQSYKNEALIDTRQAQTYSRIEEVRKDGSGVVLRLAGGATADPELIDGLRAPQF</sequence>
<keyword evidence="3 5" id="KW-1005">Bacterial flagellum biogenesis</keyword>
<gene>
    <name evidence="7" type="primary">flgD</name>
    <name evidence="7" type="ORF">MAA8898_00175</name>
</gene>
<comment type="function">
    <text evidence="4 5">Required for flagellar hook formation. May act as a scaffolding protein.</text>
</comment>
<evidence type="ECO:0000313" key="8">
    <source>
        <dbReference type="Proteomes" id="UP000207598"/>
    </source>
</evidence>
<feature type="domain" description="FlgD/Vpr Ig-like" evidence="6">
    <location>
        <begin position="116"/>
        <end position="182"/>
    </location>
</feature>
<dbReference type="Gene3D" id="2.60.40.4070">
    <property type="match status" value="1"/>
</dbReference>
<dbReference type="AlphaFoldDB" id="A0A238JQR8"/>
<evidence type="ECO:0000259" key="6">
    <source>
        <dbReference type="Pfam" id="PF13860"/>
    </source>
</evidence>
<proteinExistence type="inferred from homology"/>
<comment type="similarity">
    <text evidence="1 5">Belongs to the FlgD family.</text>
</comment>
<organism evidence="7 8">
    <name type="scientific">Maliponia aquimaris</name>
    <dbReference type="NCBI Taxonomy" id="1673631"/>
    <lineage>
        <taxon>Bacteria</taxon>
        <taxon>Pseudomonadati</taxon>
        <taxon>Pseudomonadota</taxon>
        <taxon>Alphaproteobacteria</taxon>
        <taxon>Rhodobacterales</taxon>
        <taxon>Paracoccaceae</taxon>
        <taxon>Maliponia</taxon>
    </lineage>
</organism>
<name>A0A238JQR8_9RHOB</name>
<dbReference type="InterPro" id="IPR025965">
    <property type="entry name" value="FlgD/Vpr_Ig-like"/>
</dbReference>
<evidence type="ECO:0000256" key="2">
    <source>
        <dbReference type="ARBA" id="ARBA00016013"/>
    </source>
</evidence>
<evidence type="ECO:0000256" key="4">
    <source>
        <dbReference type="ARBA" id="ARBA00024746"/>
    </source>
</evidence>